<dbReference type="Proteomes" id="UP000285405">
    <property type="component" value="Unassembled WGS sequence"/>
</dbReference>
<name>A0A420IXF3_9PEZI</name>
<proteinExistence type="predicted"/>
<evidence type="ECO:0000313" key="3">
    <source>
        <dbReference type="Proteomes" id="UP000285405"/>
    </source>
</evidence>
<comment type="caution">
    <text evidence="2">The sequence shown here is derived from an EMBL/GenBank/DDBJ whole genome shotgun (WGS) entry which is preliminary data.</text>
</comment>
<gene>
    <name evidence="2" type="ORF">GcC1_048038</name>
</gene>
<dbReference type="AlphaFoldDB" id="A0A420IXF3"/>
<evidence type="ECO:0000313" key="2">
    <source>
        <dbReference type="EMBL" id="RKF79239.1"/>
    </source>
</evidence>
<sequence>NICVEELWRTIQVFVRPPTTNDRSTLILGLPWLYDVDADIRTRKFQLRIGDKSEEEKRRTIQTSVFKPAVHHKLSLIPLISKNHDLLDSLPVKCRLTLESSSESEESDSSADVAPSKNGNVTNATVKRSS</sequence>
<organism evidence="2 3">
    <name type="scientific">Golovinomyces cichoracearum</name>
    <dbReference type="NCBI Taxonomy" id="62708"/>
    <lineage>
        <taxon>Eukaryota</taxon>
        <taxon>Fungi</taxon>
        <taxon>Dikarya</taxon>
        <taxon>Ascomycota</taxon>
        <taxon>Pezizomycotina</taxon>
        <taxon>Leotiomycetes</taxon>
        <taxon>Erysiphales</taxon>
        <taxon>Erysiphaceae</taxon>
        <taxon>Golovinomyces</taxon>
    </lineage>
</organism>
<feature type="compositionally biased region" description="Polar residues" evidence="1">
    <location>
        <begin position="117"/>
        <end position="130"/>
    </location>
</feature>
<evidence type="ECO:0000256" key="1">
    <source>
        <dbReference type="SAM" id="MobiDB-lite"/>
    </source>
</evidence>
<dbReference type="EMBL" id="MCBR01004849">
    <property type="protein sequence ID" value="RKF79239.1"/>
    <property type="molecule type" value="Genomic_DNA"/>
</dbReference>
<dbReference type="OrthoDB" id="3596854at2759"/>
<reference evidence="2 3" key="1">
    <citation type="journal article" date="2018" name="BMC Genomics">
        <title>Comparative genome analyses reveal sequence features reflecting distinct modes of host-adaptation between dicot and monocot powdery mildew.</title>
        <authorList>
            <person name="Wu Y."/>
            <person name="Ma X."/>
            <person name="Pan Z."/>
            <person name="Kale S.D."/>
            <person name="Song Y."/>
            <person name="King H."/>
            <person name="Zhang Q."/>
            <person name="Presley C."/>
            <person name="Deng X."/>
            <person name="Wei C.I."/>
            <person name="Xiao S."/>
        </authorList>
    </citation>
    <scope>NUCLEOTIDE SEQUENCE [LARGE SCALE GENOMIC DNA]</scope>
    <source>
        <strain evidence="2">UCSC1</strain>
    </source>
</reference>
<protein>
    <submittedName>
        <fullName evidence="2">Uncharacterized protein</fullName>
    </submittedName>
</protein>
<accession>A0A420IXF3</accession>
<feature type="region of interest" description="Disordered" evidence="1">
    <location>
        <begin position="101"/>
        <end position="130"/>
    </location>
</feature>
<feature type="non-terminal residue" evidence="2">
    <location>
        <position position="1"/>
    </location>
</feature>